<dbReference type="PANTHER" id="PTHR10815:SF13">
    <property type="entry name" value="METHYLATED-DNA--PROTEIN-CYSTEINE METHYLTRANSFERASE"/>
    <property type="match status" value="1"/>
</dbReference>
<dbReference type="SUPFAM" id="SSF53155">
    <property type="entry name" value="Methylated DNA-protein cysteine methyltransferase domain"/>
    <property type="match status" value="1"/>
</dbReference>
<keyword evidence="5" id="KW-0234">DNA repair</keyword>
<comment type="catalytic activity">
    <reaction evidence="6">
        <text>a 6-O-methyl-2'-deoxyguanosine in DNA + L-cysteinyl-[protein] = S-methyl-L-cysteinyl-[protein] + a 2'-deoxyguanosine in DNA</text>
        <dbReference type="Rhea" id="RHEA:24000"/>
        <dbReference type="Rhea" id="RHEA-COMP:10131"/>
        <dbReference type="Rhea" id="RHEA-COMP:10132"/>
        <dbReference type="Rhea" id="RHEA-COMP:11367"/>
        <dbReference type="Rhea" id="RHEA-COMP:11368"/>
        <dbReference type="ChEBI" id="CHEBI:29950"/>
        <dbReference type="ChEBI" id="CHEBI:82612"/>
        <dbReference type="ChEBI" id="CHEBI:85445"/>
        <dbReference type="ChEBI" id="CHEBI:85448"/>
        <dbReference type="EC" id="2.1.1.63"/>
    </reaction>
</comment>
<evidence type="ECO:0000256" key="1">
    <source>
        <dbReference type="ARBA" id="ARBA00001286"/>
    </source>
</evidence>
<dbReference type="GO" id="GO:0032259">
    <property type="term" value="P:methylation"/>
    <property type="evidence" value="ECO:0007669"/>
    <property type="project" value="UniProtKB-KW"/>
</dbReference>
<keyword evidence="3" id="KW-0808">Transferase</keyword>
<evidence type="ECO:0000256" key="2">
    <source>
        <dbReference type="ARBA" id="ARBA00022603"/>
    </source>
</evidence>
<dbReference type="InterPro" id="IPR001497">
    <property type="entry name" value="MethylDNA_cys_MeTrfase_AS"/>
</dbReference>
<dbReference type="GO" id="GO:0003908">
    <property type="term" value="F:methylated-DNA-[protein]-cysteine S-methyltransferase activity"/>
    <property type="evidence" value="ECO:0007669"/>
    <property type="project" value="UniProtKB-EC"/>
</dbReference>
<dbReference type="Proteomes" id="UP000824232">
    <property type="component" value="Unassembled WGS sequence"/>
</dbReference>
<dbReference type="InterPro" id="IPR036388">
    <property type="entry name" value="WH-like_DNA-bd_sf"/>
</dbReference>
<accession>A0A9D1DU22</accession>
<comment type="caution">
    <text evidence="8">The sequence shown here is derived from an EMBL/GenBank/DDBJ whole genome shotgun (WGS) entry which is preliminary data.</text>
</comment>
<evidence type="ECO:0000313" key="8">
    <source>
        <dbReference type="EMBL" id="HIR58967.1"/>
    </source>
</evidence>
<evidence type="ECO:0000256" key="5">
    <source>
        <dbReference type="ARBA" id="ARBA00023204"/>
    </source>
</evidence>
<sequence length="153" mass="17792">MHVSYLSFYESPIGIIRINTSHYDVLSLTFIDEQTEEERENRLSIKVKEELDLYFKGELTSFSFYNYLVSGLEKRVLEVVSHIPYGETLTYKDVARFLGNEEMTSPVIAILNENPCPILLPCHRVVKDDKTIGSYVSDIEKKEYLLNLEKENM</sequence>
<dbReference type="Gene3D" id="3.30.160.70">
    <property type="entry name" value="Methylated DNA-protein cysteine methyltransferase domain"/>
    <property type="match status" value="1"/>
</dbReference>
<evidence type="ECO:0000256" key="6">
    <source>
        <dbReference type="ARBA" id="ARBA00049348"/>
    </source>
</evidence>
<dbReference type="InterPro" id="IPR036217">
    <property type="entry name" value="MethylDNA_cys_MeTrfase_DNAb"/>
</dbReference>
<evidence type="ECO:0000256" key="3">
    <source>
        <dbReference type="ARBA" id="ARBA00022679"/>
    </source>
</evidence>
<dbReference type="EMBL" id="DVHC01000030">
    <property type="protein sequence ID" value="HIR58967.1"/>
    <property type="molecule type" value="Genomic_DNA"/>
</dbReference>
<reference evidence="8" key="2">
    <citation type="journal article" date="2021" name="PeerJ">
        <title>Extensive microbial diversity within the chicken gut microbiome revealed by metagenomics and culture.</title>
        <authorList>
            <person name="Gilroy R."/>
            <person name="Ravi A."/>
            <person name="Getino M."/>
            <person name="Pursley I."/>
            <person name="Horton D.L."/>
            <person name="Alikhan N.F."/>
            <person name="Baker D."/>
            <person name="Gharbi K."/>
            <person name="Hall N."/>
            <person name="Watson M."/>
            <person name="Adriaenssens E.M."/>
            <person name="Foster-Nyarko E."/>
            <person name="Jarju S."/>
            <person name="Secka A."/>
            <person name="Antonio M."/>
            <person name="Oren A."/>
            <person name="Chaudhuri R.R."/>
            <person name="La Ragione R."/>
            <person name="Hildebrand F."/>
            <person name="Pallen M.J."/>
        </authorList>
    </citation>
    <scope>NUCLEOTIDE SEQUENCE</scope>
    <source>
        <strain evidence="8">CHK184-20233</strain>
    </source>
</reference>
<dbReference type="InterPro" id="IPR036631">
    <property type="entry name" value="MGMT_N_sf"/>
</dbReference>
<reference evidence="8" key="1">
    <citation type="submission" date="2020-10" db="EMBL/GenBank/DDBJ databases">
        <authorList>
            <person name="Gilroy R."/>
        </authorList>
    </citation>
    <scope>NUCLEOTIDE SEQUENCE</scope>
    <source>
        <strain evidence="8">CHK184-20233</strain>
    </source>
</reference>
<feature type="domain" description="Methylated-DNA-[protein]-cysteine S-methyltransferase DNA binding" evidence="7">
    <location>
        <begin position="73"/>
        <end position="150"/>
    </location>
</feature>
<keyword evidence="2" id="KW-0489">Methyltransferase</keyword>
<dbReference type="Gene3D" id="1.10.10.10">
    <property type="entry name" value="Winged helix-like DNA-binding domain superfamily/Winged helix DNA-binding domain"/>
    <property type="match status" value="1"/>
</dbReference>
<dbReference type="AlphaFoldDB" id="A0A9D1DU22"/>
<proteinExistence type="predicted"/>
<evidence type="ECO:0000256" key="4">
    <source>
        <dbReference type="ARBA" id="ARBA00022763"/>
    </source>
</evidence>
<comment type="catalytic activity">
    <reaction evidence="1">
        <text>a 4-O-methyl-thymidine in DNA + L-cysteinyl-[protein] = a thymidine in DNA + S-methyl-L-cysteinyl-[protein]</text>
        <dbReference type="Rhea" id="RHEA:53428"/>
        <dbReference type="Rhea" id="RHEA-COMP:10131"/>
        <dbReference type="Rhea" id="RHEA-COMP:10132"/>
        <dbReference type="Rhea" id="RHEA-COMP:13555"/>
        <dbReference type="Rhea" id="RHEA-COMP:13556"/>
        <dbReference type="ChEBI" id="CHEBI:29950"/>
        <dbReference type="ChEBI" id="CHEBI:82612"/>
        <dbReference type="ChEBI" id="CHEBI:137386"/>
        <dbReference type="ChEBI" id="CHEBI:137387"/>
        <dbReference type="EC" id="2.1.1.63"/>
    </reaction>
</comment>
<organism evidence="8 9">
    <name type="scientific">Candidatus Onthousia excrementipullorum</name>
    <dbReference type="NCBI Taxonomy" id="2840884"/>
    <lineage>
        <taxon>Bacteria</taxon>
        <taxon>Bacillati</taxon>
        <taxon>Bacillota</taxon>
        <taxon>Bacilli</taxon>
        <taxon>Candidatus Onthousia</taxon>
    </lineage>
</organism>
<dbReference type="CDD" id="cd06445">
    <property type="entry name" value="ATase"/>
    <property type="match status" value="1"/>
</dbReference>
<name>A0A9D1DU22_9FIRM</name>
<dbReference type="PANTHER" id="PTHR10815">
    <property type="entry name" value="METHYLATED-DNA--PROTEIN-CYSTEINE METHYLTRANSFERASE"/>
    <property type="match status" value="1"/>
</dbReference>
<evidence type="ECO:0000259" key="7">
    <source>
        <dbReference type="Pfam" id="PF01035"/>
    </source>
</evidence>
<evidence type="ECO:0000313" key="9">
    <source>
        <dbReference type="Proteomes" id="UP000824232"/>
    </source>
</evidence>
<dbReference type="NCBIfam" id="TIGR00589">
    <property type="entry name" value="ogt"/>
    <property type="match status" value="1"/>
</dbReference>
<dbReference type="InterPro" id="IPR014048">
    <property type="entry name" value="MethylDNA_cys_MeTrfase_DNA-bd"/>
</dbReference>
<protein>
    <submittedName>
        <fullName evidence="8">Methylated-DNA--[protein]-cysteine S-methyltransferase</fullName>
    </submittedName>
</protein>
<dbReference type="GO" id="GO:0006281">
    <property type="term" value="P:DNA repair"/>
    <property type="evidence" value="ECO:0007669"/>
    <property type="project" value="UniProtKB-KW"/>
</dbReference>
<dbReference type="Pfam" id="PF01035">
    <property type="entry name" value="DNA_binding_1"/>
    <property type="match status" value="1"/>
</dbReference>
<dbReference type="SUPFAM" id="SSF46767">
    <property type="entry name" value="Methylated DNA-protein cysteine methyltransferase, C-terminal domain"/>
    <property type="match status" value="1"/>
</dbReference>
<gene>
    <name evidence="8" type="ORF">IAB38_02855</name>
</gene>
<keyword evidence="4" id="KW-0227">DNA damage</keyword>
<dbReference type="PROSITE" id="PS00374">
    <property type="entry name" value="MGMT"/>
    <property type="match status" value="1"/>
</dbReference>